<protein>
    <recommendedName>
        <fullName evidence="3">Methyltransferase</fullName>
    </recommendedName>
</protein>
<evidence type="ECO:0008006" key="3">
    <source>
        <dbReference type="Google" id="ProtNLM"/>
    </source>
</evidence>
<organism evidence="1 2">
    <name type="scientific">Cryptosporidium xiaoi</name>
    <dbReference type="NCBI Taxonomy" id="659607"/>
    <lineage>
        <taxon>Eukaryota</taxon>
        <taxon>Sar</taxon>
        <taxon>Alveolata</taxon>
        <taxon>Apicomplexa</taxon>
        <taxon>Conoidasida</taxon>
        <taxon>Coccidia</taxon>
        <taxon>Eucoccidiorida</taxon>
        <taxon>Eimeriorina</taxon>
        <taxon>Cryptosporidiidae</taxon>
        <taxon>Cryptosporidium</taxon>
    </lineage>
</organism>
<keyword evidence="2" id="KW-1185">Reference proteome</keyword>
<dbReference type="PANTHER" id="PTHR14614">
    <property type="entry name" value="HEPATOCELLULAR CARCINOMA-ASSOCIATED ANTIGEN"/>
    <property type="match status" value="1"/>
</dbReference>
<proteinExistence type="predicted"/>
<dbReference type="PANTHER" id="PTHR14614:SF130">
    <property type="entry name" value="PROTEIN-LYSINE N-METHYLTRANSFERASE EEF2KMT"/>
    <property type="match status" value="1"/>
</dbReference>
<dbReference type="EMBL" id="JAWDEY010000013">
    <property type="protein sequence ID" value="KAK6589265.1"/>
    <property type="molecule type" value="Genomic_DNA"/>
</dbReference>
<dbReference type="Gene3D" id="3.40.50.150">
    <property type="entry name" value="Vaccinia Virus protein VP39"/>
    <property type="match status" value="1"/>
</dbReference>
<dbReference type="GO" id="GO:0032991">
    <property type="term" value="C:protein-containing complex"/>
    <property type="evidence" value="ECO:0007669"/>
    <property type="project" value="TreeGrafter"/>
</dbReference>
<comment type="caution">
    <text evidence="1">The sequence shown here is derived from an EMBL/GenBank/DDBJ whole genome shotgun (WGS) entry which is preliminary data.</text>
</comment>
<dbReference type="Proteomes" id="UP001311799">
    <property type="component" value="Unassembled WGS sequence"/>
</dbReference>
<dbReference type="AlphaFoldDB" id="A0AAV9Y0H0"/>
<dbReference type="InterPro" id="IPR019410">
    <property type="entry name" value="Methyltransf_16"/>
</dbReference>
<evidence type="ECO:0000313" key="1">
    <source>
        <dbReference type="EMBL" id="KAK6589265.1"/>
    </source>
</evidence>
<gene>
    <name evidence="1" type="ORF">RS030_213420</name>
</gene>
<accession>A0AAV9Y0H0</accession>
<reference evidence="1 2" key="1">
    <citation type="submission" date="2023-10" db="EMBL/GenBank/DDBJ databases">
        <title>Comparative genomics analysis reveals potential genetic determinants of host preference in Cryptosporidium xiaoi.</title>
        <authorList>
            <person name="Xiao L."/>
            <person name="Li J."/>
        </authorList>
    </citation>
    <scope>NUCLEOTIDE SEQUENCE [LARGE SCALE GENOMIC DNA]</scope>
    <source>
        <strain evidence="1 2">52996</strain>
    </source>
</reference>
<evidence type="ECO:0000313" key="2">
    <source>
        <dbReference type="Proteomes" id="UP001311799"/>
    </source>
</evidence>
<dbReference type="InterPro" id="IPR029063">
    <property type="entry name" value="SAM-dependent_MTases_sf"/>
</dbReference>
<name>A0AAV9Y0H0_9CRYT</name>
<sequence length="373" mass="43102">MDTLTLQDLVEMVFSLQPISDVLDISEKLELFSNLNIQFLFTKLVFDSDIYKKFPLPLTYSKNLLYRLIKKIELVNGEVSDSLYLCLSQMNVNNLNQINRNSHIILSDKNFEKINSSNKLLKNMRTRYFAFKFEYCNSLGMRPWSAGFHLTEWLIHCSNMNRGILNSNIIELGSGIGIASIITFLTIPISSIFSTDCDKDIVDNIKYNYSINGVEFDHINKTNCKDDFKVRVGCLDWETINASVAEELVKSLKNPLIISSDVIYDDKLTFDFTRALMYILKAIYKKKFGEYPENYTDTSVIRRVNWQELPIADFKSITIYAVSINTIRNEKTIQNFVDCCIESGMKVSIDKTKIPVLFRYELVAPIVVFIIHY</sequence>
<dbReference type="SUPFAM" id="SSF53335">
    <property type="entry name" value="S-adenosyl-L-methionine-dependent methyltransferases"/>
    <property type="match status" value="1"/>
</dbReference>
<dbReference type="Pfam" id="PF10294">
    <property type="entry name" value="Methyltransf_16"/>
    <property type="match status" value="1"/>
</dbReference>